<comment type="caution">
    <text evidence="2">The sequence shown here is derived from an EMBL/GenBank/DDBJ whole genome shotgun (WGS) entry which is preliminary data.</text>
</comment>
<accession>A0A9Q3UCH7</accession>
<evidence type="ECO:0000313" key="2">
    <source>
        <dbReference type="EMBL" id="MCC3804016.1"/>
    </source>
</evidence>
<proteinExistence type="predicted"/>
<organism evidence="2 3">
    <name type="scientific">Vibrio parahaemolyticus</name>
    <dbReference type="NCBI Taxonomy" id="670"/>
    <lineage>
        <taxon>Bacteria</taxon>
        <taxon>Pseudomonadati</taxon>
        <taxon>Pseudomonadota</taxon>
        <taxon>Gammaproteobacteria</taxon>
        <taxon>Vibrionales</taxon>
        <taxon>Vibrionaceae</taxon>
        <taxon>Vibrio</taxon>
    </lineage>
</organism>
<dbReference type="Proteomes" id="UP000726777">
    <property type="component" value="Unassembled WGS sequence"/>
</dbReference>
<evidence type="ECO:0000259" key="1">
    <source>
        <dbReference type="Pfam" id="PF07693"/>
    </source>
</evidence>
<dbReference type="InterPro" id="IPR027417">
    <property type="entry name" value="P-loop_NTPase"/>
</dbReference>
<dbReference type="PANTHER" id="PTHR34301">
    <property type="entry name" value="DNA-BINDING PROTEIN-RELATED"/>
    <property type="match status" value="1"/>
</dbReference>
<feature type="domain" description="KAP NTPase" evidence="1">
    <location>
        <begin position="45"/>
        <end position="192"/>
    </location>
</feature>
<dbReference type="PANTHER" id="PTHR34301:SF8">
    <property type="entry name" value="ATPASE DOMAIN-CONTAINING PROTEIN"/>
    <property type="match status" value="1"/>
</dbReference>
<reference evidence="2" key="1">
    <citation type="submission" date="2020-09" db="EMBL/GenBank/DDBJ databases">
        <title>Genome sequence of Vibrio parahaemolyticus isolates.</title>
        <authorList>
            <person name="Hammerl J.A."/>
            <person name="Strauch E."/>
        </authorList>
    </citation>
    <scope>NUCLEOTIDE SEQUENCE</scope>
    <source>
        <strain evidence="2">17-VB00146</strain>
    </source>
</reference>
<dbReference type="AlphaFoldDB" id="A0A9Q3UCH7"/>
<dbReference type="EMBL" id="JACVHL010000002">
    <property type="protein sequence ID" value="MCC3804016.1"/>
    <property type="molecule type" value="Genomic_DNA"/>
</dbReference>
<gene>
    <name evidence="2" type="ORF">IB292_03085</name>
</gene>
<dbReference type="InterPro" id="IPR011646">
    <property type="entry name" value="KAP_P-loop"/>
</dbReference>
<sequence length="387" mass="43902">MRTEPFPRRVVTGEGFCNRTKERTTLSKLLLQGTHIWIQAHRRHGKSSLLEQVGEDLREGGHDITLDRCHILFNSGHESLIRQLLQTTSNLLGQTAAVQARKNGYTKTEAVIDYIKAKFNKVELNVKLDRGMPSISFEKNSQNVTLNSLREAMSRLDEYAYESDVRAIFIIDEFQELGKTDGGIEIESAIRHQLEQSKAITFVFCGSERALMAQSLTDQKRPLYNHTKPFPLNRIAPDHYKGHFNKLAQNEWGSDLPDEVIDKVLSLSECHPYYVNAICSDLWLLPSLPDLDDVAQVWQEVVDMAEREEKGLILSLSTNDKKLLSGIARGINEKLQSKDAYTKMNLAPSSVKRSLESLINKDLVEKSEDGTYRVINPVIAEIARRHS</sequence>
<dbReference type="RefSeq" id="WP_228085689.1">
    <property type="nucleotide sequence ID" value="NZ_JACVHL010000002.1"/>
</dbReference>
<name>A0A9Q3UCH7_VIBPH</name>
<evidence type="ECO:0000313" key="3">
    <source>
        <dbReference type="Proteomes" id="UP000726777"/>
    </source>
</evidence>
<protein>
    <recommendedName>
        <fullName evidence="1">KAP NTPase domain-containing protein</fullName>
    </recommendedName>
</protein>
<dbReference type="Pfam" id="PF07693">
    <property type="entry name" value="KAP_NTPase"/>
    <property type="match status" value="1"/>
</dbReference>
<dbReference type="Gene3D" id="3.40.50.300">
    <property type="entry name" value="P-loop containing nucleotide triphosphate hydrolases"/>
    <property type="match status" value="1"/>
</dbReference>
<dbReference type="SUPFAM" id="SSF52540">
    <property type="entry name" value="P-loop containing nucleoside triphosphate hydrolases"/>
    <property type="match status" value="1"/>
</dbReference>